<comment type="caution">
    <text evidence="4">The sequence shown here is derived from an EMBL/GenBank/DDBJ whole genome shotgun (WGS) entry which is preliminary data.</text>
</comment>
<dbReference type="Proteomes" id="UP001174839">
    <property type="component" value="Unassembled WGS sequence"/>
</dbReference>
<dbReference type="PANTHER" id="PTHR44169:SF6">
    <property type="entry name" value="NADPH-DEPENDENT 1-ACYLDIHYDROXYACETONE PHOSPHATE REDUCTASE"/>
    <property type="match status" value="1"/>
</dbReference>
<keyword evidence="5" id="KW-1185">Reference proteome</keyword>
<keyword evidence="2 4" id="KW-0560">Oxidoreductase</keyword>
<evidence type="ECO:0000313" key="4">
    <source>
        <dbReference type="EMBL" id="MDM9631918.1"/>
    </source>
</evidence>
<dbReference type="EC" id="1.1.-.-" evidence="4"/>
<dbReference type="InterPro" id="IPR002347">
    <property type="entry name" value="SDR_fam"/>
</dbReference>
<reference evidence="4" key="1">
    <citation type="submission" date="2023-06" db="EMBL/GenBank/DDBJ databases">
        <title>Robiginitalea aurantiacus sp. nov. and Algoriphagus sediminis sp. nov., isolated from coastal sediment.</title>
        <authorList>
            <person name="Zhou Z.Y."/>
            <person name="An J."/>
            <person name="Jia Y.W."/>
            <person name="Du Z.J."/>
        </authorList>
    </citation>
    <scope>NUCLEOTIDE SEQUENCE</scope>
    <source>
        <strain evidence="4">M39</strain>
    </source>
</reference>
<dbReference type="EMBL" id="JAUDUY010000004">
    <property type="protein sequence ID" value="MDM9631918.1"/>
    <property type="molecule type" value="Genomic_DNA"/>
</dbReference>
<name>A0ABT7WG80_9FLAO</name>
<evidence type="ECO:0000256" key="1">
    <source>
        <dbReference type="ARBA" id="ARBA00006484"/>
    </source>
</evidence>
<dbReference type="PANTHER" id="PTHR44169">
    <property type="entry name" value="NADPH-DEPENDENT 1-ACYLDIHYDROXYACETONE PHOSPHATE REDUCTASE"/>
    <property type="match status" value="1"/>
</dbReference>
<dbReference type="GO" id="GO:0016491">
    <property type="term" value="F:oxidoreductase activity"/>
    <property type="evidence" value="ECO:0007669"/>
    <property type="project" value="UniProtKB-KW"/>
</dbReference>
<dbReference type="PRINTS" id="PR00081">
    <property type="entry name" value="GDHRDH"/>
</dbReference>
<dbReference type="Pfam" id="PF00106">
    <property type="entry name" value="adh_short"/>
    <property type="match status" value="1"/>
</dbReference>
<dbReference type="PROSITE" id="PS00061">
    <property type="entry name" value="ADH_SHORT"/>
    <property type="match status" value="1"/>
</dbReference>
<evidence type="ECO:0000256" key="3">
    <source>
        <dbReference type="RuleBase" id="RU000363"/>
    </source>
</evidence>
<dbReference type="PRINTS" id="PR00080">
    <property type="entry name" value="SDRFAMILY"/>
</dbReference>
<accession>A0ABT7WG80</accession>
<evidence type="ECO:0000256" key="2">
    <source>
        <dbReference type="ARBA" id="ARBA00023002"/>
    </source>
</evidence>
<dbReference type="Gene3D" id="3.40.50.720">
    <property type="entry name" value="NAD(P)-binding Rossmann-like Domain"/>
    <property type="match status" value="1"/>
</dbReference>
<dbReference type="RefSeq" id="WP_289725279.1">
    <property type="nucleotide sequence ID" value="NZ_JAUDUY010000004.1"/>
</dbReference>
<comment type="similarity">
    <text evidence="1 3">Belongs to the short-chain dehydrogenases/reductases (SDR) family.</text>
</comment>
<proteinExistence type="inferred from homology"/>
<dbReference type="InterPro" id="IPR036291">
    <property type="entry name" value="NAD(P)-bd_dom_sf"/>
</dbReference>
<sequence>MKPPAEVVLITGGSSGIGRCIGRFLKSQGYIVYGTARNPLKYPDFNDFPLLKMDVQESASVREAVEALIRREERIDILINNAGVGITGPLEETPHSAALNAFETNLHGPLRMIQEVLPHMRERKKGFILNITSVAGYMGLPFRGIYSATKGALELVTEAYRMELRAFGIRMSSLAPGDFATNIASGRYHSPILEDSPYRDTYKHSLSLMDEHVGEAKPPDAVAHKVFQILRKKNPSVHYTVGSPLQRFSITLKKLLPDKLYERLLLNHYKL</sequence>
<dbReference type="CDD" id="cd05374">
    <property type="entry name" value="17beta-HSD-like_SDR_c"/>
    <property type="match status" value="1"/>
</dbReference>
<evidence type="ECO:0000313" key="5">
    <source>
        <dbReference type="Proteomes" id="UP001174839"/>
    </source>
</evidence>
<dbReference type="SUPFAM" id="SSF51735">
    <property type="entry name" value="NAD(P)-binding Rossmann-fold domains"/>
    <property type="match status" value="1"/>
</dbReference>
<gene>
    <name evidence="4" type="ORF">QU605_10565</name>
</gene>
<organism evidence="4 5">
    <name type="scientific">Robiginitalea aurantiaca</name>
    <dbReference type="NCBI Taxonomy" id="3056915"/>
    <lineage>
        <taxon>Bacteria</taxon>
        <taxon>Pseudomonadati</taxon>
        <taxon>Bacteroidota</taxon>
        <taxon>Flavobacteriia</taxon>
        <taxon>Flavobacteriales</taxon>
        <taxon>Flavobacteriaceae</taxon>
        <taxon>Robiginitalea</taxon>
    </lineage>
</organism>
<protein>
    <submittedName>
        <fullName evidence="4">SDR family oxidoreductase</fullName>
        <ecNumber evidence="4">1.1.-.-</ecNumber>
    </submittedName>
</protein>
<dbReference type="InterPro" id="IPR020904">
    <property type="entry name" value="Sc_DH/Rdtase_CS"/>
</dbReference>